<dbReference type="AlphaFoldDB" id="A0A6J7KGW4"/>
<feature type="transmembrane region" description="Helical" evidence="1">
    <location>
        <begin position="351"/>
        <end position="374"/>
    </location>
</feature>
<evidence type="ECO:0000313" key="2">
    <source>
        <dbReference type="EMBL" id="CAB4953234.1"/>
    </source>
</evidence>
<proteinExistence type="predicted"/>
<dbReference type="EMBL" id="CAFBMW010000025">
    <property type="protein sequence ID" value="CAB4953234.1"/>
    <property type="molecule type" value="Genomic_DNA"/>
</dbReference>
<feature type="transmembrane region" description="Helical" evidence="1">
    <location>
        <begin position="179"/>
        <end position="197"/>
    </location>
</feature>
<evidence type="ECO:0000256" key="1">
    <source>
        <dbReference type="SAM" id="Phobius"/>
    </source>
</evidence>
<keyword evidence="1" id="KW-0812">Transmembrane</keyword>
<protein>
    <submittedName>
        <fullName evidence="2">Unannotated protein</fullName>
    </submittedName>
</protein>
<feature type="transmembrane region" description="Helical" evidence="1">
    <location>
        <begin position="322"/>
        <end position="339"/>
    </location>
</feature>
<feature type="transmembrane region" description="Helical" evidence="1">
    <location>
        <begin position="73"/>
        <end position="92"/>
    </location>
</feature>
<name>A0A6J7KGW4_9ZZZZ</name>
<keyword evidence="1" id="KW-0472">Membrane</keyword>
<feature type="transmembrane region" description="Helical" evidence="1">
    <location>
        <begin position="296"/>
        <end position="316"/>
    </location>
</feature>
<sequence length="510" mass="54198">MGFSRVVWLAAAAALLARFPSLLWPLRPDEAGFLMVARSWDPGPDSLYGPYWVDRPPPIIWLMQATDAAGGAYAHRLVGAVGCALLVLAAAAATREVAVRAGVLDHSSVRRLCGWVAVATAAMVANAQIDPVAAKGELFGIPLVLASCWLSLRAVRRISAADAFWAGLLAMTAVGLKQSIVGGLVFGGVLLLASALARQLPPRAALRCAAGAVAGAVVPVALVVGWAVVAGVRLEVLWYATVSFRSDASRVIATQSAEGATGRISVLLLVFVGSGMVLVLAAYLWRLPSMLRHDAVPVVATTTMLGVDLLAVALSGSFWTPYLFVPIPALALALALLVAHDHLGLAPHRVTVATVGVVVASSVVALVGWTAGWVAGRVPVEVRTGQAIAAAERPGDRVLVYGGRADIQWATGARSPYPHLWSLPMRTLDPGLTDLEAVLTGSDPPTWFVEATFINTWSELGTRPIERSLIRKYEFVRTACDRYRVYHLNTVDPVRLDVDCSTPWRTIWGR</sequence>
<accession>A0A6J7KGW4</accession>
<feature type="transmembrane region" description="Helical" evidence="1">
    <location>
        <begin position="112"/>
        <end position="129"/>
    </location>
</feature>
<gene>
    <name evidence="2" type="ORF">UFOPK3662_02690</name>
</gene>
<organism evidence="2">
    <name type="scientific">freshwater metagenome</name>
    <dbReference type="NCBI Taxonomy" id="449393"/>
    <lineage>
        <taxon>unclassified sequences</taxon>
        <taxon>metagenomes</taxon>
        <taxon>ecological metagenomes</taxon>
    </lineage>
</organism>
<feature type="transmembrane region" description="Helical" evidence="1">
    <location>
        <begin position="264"/>
        <end position="284"/>
    </location>
</feature>
<keyword evidence="1" id="KW-1133">Transmembrane helix</keyword>
<reference evidence="2" key="1">
    <citation type="submission" date="2020-05" db="EMBL/GenBank/DDBJ databases">
        <authorList>
            <person name="Chiriac C."/>
            <person name="Salcher M."/>
            <person name="Ghai R."/>
            <person name="Kavagutti S V."/>
        </authorList>
    </citation>
    <scope>NUCLEOTIDE SEQUENCE</scope>
</reference>
<feature type="transmembrane region" description="Helical" evidence="1">
    <location>
        <begin position="209"/>
        <end position="229"/>
    </location>
</feature>